<gene>
    <name evidence="3" type="ORF">P280DRAFT_505105</name>
</gene>
<dbReference type="Pfam" id="PF05193">
    <property type="entry name" value="Peptidase_M16_C"/>
    <property type="match status" value="1"/>
</dbReference>
<dbReference type="EMBL" id="MU006779">
    <property type="protein sequence ID" value="KAF2644287.1"/>
    <property type="molecule type" value="Genomic_DNA"/>
</dbReference>
<dbReference type="InterPro" id="IPR007863">
    <property type="entry name" value="Peptidase_M16_C"/>
</dbReference>
<dbReference type="PANTHER" id="PTHR43016">
    <property type="entry name" value="PRESEQUENCE PROTEASE"/>
    <property type="match status" value="1"/>
</dbReference>
<proteinExistence type="predicted"/>
<dbReference type="FunFam" id="3.30.830.10:FF:000015">
    <property type="entry name" value="Putative zinc metalloprotease"/>
    <property type="match status" value="1"/>
</dbReference>
<keyword evidence="3" id="KW-0378">Hydrolase</keyword>
<dbReference type="InterPro" id="IPR011249">
    <property type="entry name" value="Metalloenz_LuxS/M16"/>
</dbReference>
<evidence type="ECO:0000256" key="1">
    <source>
        <dbReference type="SAM" id="MobiDB-lite"/>
    </source>
</evidence>
<feature type="region of interest" description="Disordered" evidence="1">
    <location>
        <begin position="1013"/>
        <end position="1047"/>
    </location>
</feature>
<dbReference type="AlphaFoldDB" id="A0A6A6SAQ6"/>
<protein>
    <submittedName>
        <fullName evidence="3">Zinc metalloprotease-like protein</fullName>
    </submittedName>
</protein>
<evidence type="ECO:0000313" key="3">
    <source>
        <dbReference type="EMBL" id="KAF2644287.1"/>
    </source>
</evidence>
<evidence type="ECO:0000313" key="4">
    <source>
        <dbReference type="Proteomes" id="UP000799753"/>
    </source>
</evidence>
<name>A0A6A6SAQ6_9PLEO</name>
<dbReference type="Proteomes" id="UP000799753">
    <property type="component" value="Unassembled WGS sequence"/>
</dbReference>
<dbReference type="GO" id="GO:0046872">
    <property type="term" value="F:metal ion binding"/>
    <property type="evidence" value="ECO:0007669"/>
    <property type="project" value="InterPro"/>
</dbReference>
<accession>A0A6A6SAQ6</accession>
<reference evidence="3" key="1">
    <citation type="journal article" date="2020" name="Stud. Mycol.">
        <title>101 Dothideomycetes genomes: a test case for predicting lifestyles and emergence of pathogens.</title>
        <authorList>
            <person name="Haridas S."/>
            <person name="Albert R."/>
            <person name="Binder M."/>
            <person name="Bloem J."/>
            <person name="Labutti K."/>
            <person name="Salamov A."/>
            <person name="Andreopoulos B."/>
            <person name="Baker S."/>
            <person name="Barry K."/>
            <person name="Bills G."/>
            <person name="Bluhm B."/>
            <person name="Cannon C."/>
            <person name="Castanera R."/>
            <person name="Culley D."/>
            <person name="Daum C."/>
            <person name="Ezra D."/>
            <person name="Gonzalez J."/>
            <person name="Henrissat B."/>
            <person name="Kuo A."/>
            <person name="Liang C."/>
            <person name="Lipzen A."/>
            <person name="Lutzoni F."/>
            <person name="Magnuson J."/>
            <person name="Mondo S."/>
            <person name="Nolan M."/>
            <person name="Ohm R."/>
            <person name="Pangilinan J."/>
            <person name="Park H.-J."/>
            <person name="Ramirez L."/>
            <person name="Alfaro M."/>
            <person name="Sun H."/>
            <person name="Tritt A."/>
            <person name="Yoshinaga Y."/>
            <person name="Zwiers L.-H."/>
            <person name="Turgeon B."/>
            <person name="Goodwin S."/>
            <person name="Spatafora J."/>
            <person name="Crous P."/>
            <person name="Grigoriev I."/>
        </authorList>
    </citation>
    <scope>NUCLEOTIDE SEQUENCE</scope>
    <source>
        <strain evidence="3">CBS 473.64</strain>
    </source>
</reference>
<organism evidence="3 4">
    <name type="scientific">Massarina eburnea CBS 473.64</name>
    <dbReference type="NCBI Taxonomy" id="1395130"/>
    <lineage>
        <taxon>Eukaryota</taxon>
        <taxon>Fungi</taxon>
        <taxon>Dikarya</taxon>
        <taxon>Ascomycota</taxon>
        <taxon>Pezizomycotina</taxon>
        <taxon>Dothideomycetes</taxon>
        <taxon>Pleosporomycetidae</taxon>
        <taxon>Pleosporales</taxon>
        <taxon>Massarineae</taxon>
        <taxon>Massarinaceae</taxon>
        <taxon>Massarina</taxon>
    </lineage>
</organism>
<keyword evidence="4" id="KW-1185">Reference proteome</keyword>
<dbReference type="FunFam" id="3.30.830.10:FF:000031">
    <property type="entry name" value="Putative zinc metalloprotease"/>
    <property type="match status" value="1"/>
</dbReference>
<dbReference type="GO" id="GO:0006508">
    <property type="term" value="P:proteolysis"/>
    <property type="evidence" value="ECO:0007669"/>
    <property type="project" value="UniProtKB-KW"/>
</dbReference>
<dbReference type="OrthoDB" id="4953at2759"/>
<keyword evidence="3" id="KW-0645">Protease</keyword>
<dbReference type="FunFam" id="3.30.830.10:FF:000042">
    <property type="entry name" value="Zinc metalloprotease, putative"/>
    <property type="match status" value="1"/>
</dbReference>
<sequence length="1047" mass="117720">MGSIEQNSHFKKIQNFKADYVDTEFTQYESQRTGMRVVVVDRKGPLVYGYFAVATEIHDDSGSPHTLEHLCFMGSRKYPFKGVLDKVATRAYSDTNAWTDVAETVYKLVSAGWEGFAQILPIYLDHLVVPTLTDEGCYTEVHHVDGKGYDAGVVYSEMQGRQNLQGDMMDLELRRLLYPEGDGFRAETGGLMENLRVLTAERIRKFHRDMYQPKNLRVILIGEVDHPNMLDVLDKFEDDIVDKVPAYDAPFQRPWVDSKITPPLQTTTVKVVEFPEEDESSGEITIAFLGPVSVNEKLETAMNTLMMYLCGSSVSVLVNIIVEKEHLASAVYGWAKSHYHQLISFTLTAVPTKKLELTEKRFFEVLKEHTSKPLDLNYMRDCLRRFKRQCRFAAEVGNDEYKDPIIKDHNFGNRDGSDLRDALESLRVFDELEEWSEEDWRAFLKKWIVDSHHVSVLGKPSVALAEQVKNEETARVKAQQEKLGDEGLKEKAKELEAAIAENDKPIPEEILSKLKVPGTESIHFFKTETAYSGLGKKIGTTNNKIQQIVDKDENGLPLFIQYEHIPTSFVHFGLVMGSASIPTELKPLIGVYINNFFNTPIMRDGKRIEFEQVVTTLERDTIEYSFNRGSELGNAELVYFYSVVEVEKFSTVVQWLSDLLVNSIFDPERLIATVTKMIQDVPDEKRDGNGMAWSVDRMIHFNPTSAVRATDTLVKATYLKRILKLLKTEPQVVIDKLESLRKHLVTFTNMRVLAIANIETLPNPVSTFKPLTDAIKPGPDLTMKPIDDLNVILSPLGRNPGGAAYIIPMPIDSSYAILTAAGPKGFTHPQLPALMVALAYLDAVEGPLWVGIRGTGLAYGSGFSRDMVRGLLKFRIFKSPNAFSAYQAAKTTVKEYADGTRKFDKFELAGAISTIVREFVDDKVTIVDAARCSFQETTIMGMGTTWSEWVLSEVRKVKEDDVKAIMKDVVAQVFEPKKADLVVTCGGTMTDGLVKNFKDAGFEPEVKQLVDFQDSYGLEGEEEEVSEDDEDEDGSESGSESGDEMEV</sequence>
<dbReference type="PANTHER" id="PTHR43016:SF16">
    <property type="entry name" value="METALLOPROTEASE, PUTATIVE (AFU_ORTHOLOGUE AFUA_4G07610)-RELATED"/>
    <property type="match status" value="1"/>
</dbReference>
<dbReference type="Gene3D" id="3.30.830.10">
    <property type="entry name" value="Metalloenzyme, LuxS/M16 peptidase-like"/>
    <property type="match status" value="4"/>
</dbReference>
<dbReference type="GO" id="GO:0008237">
    <property type="term" value="F:metallopeptidase activity"/>
    <property type="evidence" value="ECO:0007669"/>
    <property type="project" value="UniProtKB-KW"/>
</dbReference>
<feature type="compositionally biased region" description="Acidic residues" evidence="1">
    <location>
        <begin position="1019"/>
        <end position="1047"/>
    </location>
</feature>
<feature type="domain" description="Peptidase M16 C-terminal" evidence="2">
    <location>
        <begin position="198"/>
        <end position="374"/>
    </location>
</feature>
<evidence type="ECO:0000259" key="2">
    <source>
        <dbReference type="Pfam" id="PF05193"/>
    </source>
</evidence>
<dbReference type="SUPFAM" id="SSF63411">
    <property type="entry name" value="LuxS/MPP-like metallohydrolase"/>
    <property type="match status" value="4"/>
</dbReference>
<keyword evidence="3" id="KW-0482">Metalloprotease</keyword>